<dbReference type="InterPro" id="IPR009708">
    <property type="entry name" value="Phage_A118_holin/antiholin"/>
</dbReference>
<feature type="transmembrane region" description="Helical" evidence="1">
    <location>
        <begin position="33"/>
        <end position="50"/>
    </location>
</feature>
<organism evidence="2 3">
    <name type="scientific">Enterococcus plantarum</name>
    <dbReference type="NCBI Taxonomy" id="1077675"/>
    <lineage>
        <taxon>Bacteria</taxon>
        <taxon>Bacillati</taxon>
        <taxon>Bacillota</taxon>
        <taxon>Bacilli</taxon>
        <taxon>Lactobacillales</taxon>
        <taxon>Enterococcaceae</taxon>
        <taxon>Enterococcus</taxon>
    </lineage>
</organism>
<protein>
    <recommendedName>
        <fullName evidence="4">Holin</fullName>
    </recommendedName>
</protein>
<accession>A0A2W4B6Q4</accession>
<keyword evidence="1" id="KW-0472">Membrane</keyword>
<dbReference type="STRING" id="1077675.BCR22_07440"/>
<dbReference type="Proteomes" id="UP000249828">
    <property type="component" value="Unassembled WGS sequence"/>
</dbReference>
<dbReference type="AlphaFoldDB" id="A0A2W4B6Q4"/>
<proteinExistence type="predicted"/>
<reference evidence="2 3" key="1">
    <citation type="submission" date="2017-11" db="EMBL/GenBank/DDBJ databases">
        <title>Draft genome sequence of Enterococcus plantarum TRW2 strain isolated from lettuce.</title>
        <authorList>
            <person name="Kim E.B."/>
            <person name="Marco M.L."/>
            <person name="Williams T.R."/>
            <person name="You I.H."/>
        </authorList>
    </citation>
    <scope>NUCLEOTIDE SEQUENCE [LARGE SCALE GENOMIC DNA]</scope>
    <source>
        <strain evidence="2 3">TRW2</strain>
    </source>
</reference>
<name>A0A2W4B6Q4_9ENTE</name>
<feature type="transmembrane region" description="Helical" evidence="1">
    <location>
        <begin position="57"/>
        <end position="75"/>
    </location>
</feature>
<dbReference type="RefSeq" id="WP_111248351.1">
    <property type="nucleotide sequence ID" value="NZ_PIEU01000100.1"/>
</dbReference>
<gene>
    <name evidence="2" type="ORF">CI088_11950</name>
</gene>
<evidence type="ECO:0000256" key="1">
    <source>
        <dbReference type="SAM" id="Phobius"/>
    </source>
</evidence>
<evidence type="ECO:0000313" key="3">
    <source>
        <dbReference type="Proteomes" id="UP000249828"/>
    </source>
</evidence>
<comment type="caution">
    <text evidence="2">The sequence shown here is derived from an EMBL/GenBank/DDBJ whole genome shotgun (WGS) entry which is preliminary data.</text>
</comment>
<keyword evidence="1" id="KW-1133">Transmembrane helix</keyword>
<evidence type="ECO:0000313" key="2">
    <source>
        <dbReference type="EMBL" id="PZL71705.1"/>
    </source>
</evidence>
<dbReference type="Pfam" id="PF06946">
    <property type="entry name" value="Phage_holin_5_1"/>
    <property type="match status" value="1"/>
</dbReference>
<keyword evidence="3" id="KW-1185">Reference proteome</keyword>
<evidence type="ECO:0008006" key="4">
    <source>
        <dbReference type="Google" id="ProtNLM"/>
    </source>
</evidence>
<dbReference type="EMBL" id="PIEU01000100">
    <property type="protein sequence ID" value="PZL71705.1"/>
    <property type="molecule type" value="Genomic_DNA"/>
</dbReference>
<keyword evidence="1" id="KW-0812">Transmembrane</keyword>
<sequence>MDSILASATTIVAFVLAATQLVKKYTGTDNKWLPLINLGLGVALGIGWSLSYDPENLINFIWGGAIAGLAAGGFYDLGASNLKKGSEEDGD</sequence>